<dbReference type="InterPro" id="IPR038765">
    <property type="entry name" value="Papain-like_cys_pep_sf"/>
</dbReference>
<dbReference type="Gene3D" id="3.90.70.10">
    <property type="entry name" value="Cysteine proteinases"/>
    <property type="match status" value="1"/>
</dbReference>
<keyword evidence="3" id="KW-1185">Reference proteome</keyword>
<sequence>MSLGNSFTFKILHDTFFKVSTASSSTLSATQKVAIKAGQTLEIKSYELSEGHFRVQLAKGITPVGETGYFYDKHIELIPNLVNSTFNSGNSVEPPPGFGLLTIRETTKIKAKPEDSSELSDREQAQLQAGQTFLITGHACVPGHFLVSLSEEIPGFGNRGYLYHPHVSLKKDGLAIDYDANAITLTILQTNPFKKQPIDSSQLPPEQLYSLKSGEIYGVASYAMEAGHLKISLTENLPQFGNTGYLFPDFVQLNRDNTPISTGFGLTYQGPTEVLVEKPVILQGTYDPQKIATVTLSAEDKFSLPVQLNPSAGTWQVNLNNGFSGAGARWLRLKGTDAKSQLIGSDVINITVTTDPATVGEALTLKIQQDTFFKVSPVDSASLNNQQKVLIKAGMTVQVSRYGLLDGHLKVTLNSPIQPIGEFGYVYEGHVQLSKGSKVFNFNIEDVQIAGTPAQMLVTKTTLIKAQPVDSANLSASQKAELLLGKTLGITGYACTSGHFRVTLSESIPGFGNVGYVYWQHVQIKNRNQVVSYDSDALTATIRETTALKKQPVDAARLSATDKVTLPLGRVYGVASYAIESGHLKASLTEEFPGFGNTGFLFPGHLRMQRGGRTFDPVPNQIELNVPYFSQRDNPRYYWSTCNVTSIAMVFHYYGIRSKRGGQLEDELLQWCFNYAGVGSQTDHSVLSAMVRAYGFKHSFITTSTWSEVKNELINRRPVVIAGYFTATGHIITIIGYNRQGFIVQDPWGDALTGYSHLEGRRLMYPYSYMDRVCGPDGNVWIHSIQK</sequence>
<comment type="caution">
    <text evidence="2">The sequence shown here is derived from an EMBL/GenBank/DDBJ whole genome shotgun (WGS) entry which is preliminary data.</text>
</comment>
<dbReference type="Proteomes" id="UP001525890">
    <property type="component" value="Unassembled WGS sequence"/>
</dbReference>
<protein>
    <submittedName>
        <fullName evidence="2">C39 family peptidase</fullName>
    </submittedName>
</protein>
<evidence type="ECO:0000313" key="2">
    <source>
        <dbReference type="EMBL" id="MCT7965764.1"/>
    </source>
</evidence>
<name>A0ABT2MLZ6_9CYAN</name>
<feature type="domain" description="Peptidase C39-like" evidence="1">
    <location>
        <begin position="624"/>
        <end position="748"/>
    </location>
</feature>
<dbReference type="InterPro" id="IPR039564">
    <property type="entry name" value="Peptidase_C39-like"/>
</dbReference>
<dbReference type="EMBL" id="JAMXFF010000005">
    <property type="protein sequence ID" value="MCT7965764.1"/>
    <property type="molecule type" value="Genomic_DNA"/>
</dbReference>
<reference evidence="2 3" key="1">
    <citation type="journal article" date="2022" name="Front. Microbiol.">
        <title>High genomic differentiation and limited gene flow indicate recent cryptic speciation within the genus Laspinema (cyanobacteria).</title>
        <authorList>
            <person name="Stanojkovic A."/>
            <person name="Skoupy S."/>
            <person name="Skaloud P."/>
            <person name="Dvorak P."/>
        </authorList>
    </citation>
    <scope>NUCLEOTIDE SEQUENCE [LARGE SCALE GENOMIC DNA]</scope>
    <source>
        <strain evidence="2 3">D2a</strain>
    </source>
</reference>
<evidence type="ECO:0000313" key="3">
    <source>
        <dbReference type="Proteomes" id="UP001525890"/>
    </source>
</evidence>
<organism evidence="2 3">
    <name type="scientific">Laspinema palackyanum D2a</name>
    <dbReference type="NCBI Taxonomy" id="2953684"/>
    <lineage>
        <taxon>Bacteria</taxon>
        <taxon>Bacillati</taxon>
        <taxon>Cyanobacteriota</taxon>
        <taxon>Cyanophyceae</taxon>
        <taxon>Oscillatoriophycideae</taxon>
        <taxon>Oscillatoriales</taxon>
        <taxon>Laspinemataceae</taxon>
        <taxon>Laspinema</taxon>
        <taxon>Laspinema palackyanum</taxon>
    </lineage>
</organism>
<dbReference type="SUPFAM" id="SSF54001">
    <property type="entry name" value="Cysteine proteinases"/>
    <property type="match status" value="1"/>
</dbReference>
<evidence type="ECO:0000259" key="1">
    <source>
        <dbReference type="Pfam" id="PF13529"/>
    </source>
</evidence>
<dbReference type="Pfam" id="PF13529">
    <property type="entry name" value="Peptidase_C39_2"/>
    <property type="match status" value="1"/>
</dbReference>
<proteinExistence type="predicted"/>
<gene>
    <name evidence="2" type="ORF">NG799_05380</name>
</gene>
<accession>A0ABT2MLZ6</accession>